<dbReference type="AlphaFoldDB" id="A0A9Q3JSC5"/>
<protein>
    <submittedName>
        <fullName evidence="2">Uncharacterized protein</fullName>
    </submittedName>
</protein>
<sequence length="124" mass="14488">MSCKGQVQQIKAWLKKQSILSDDHKQKLAQGKDNIPVEAPQASTRKNSPQKVPKKGKESLKSNPEGKQKEKGKEKPHWKKTYPQNYRIQKKEKTSMDNVFNMARTLMEFKKKEEERMNQSFAKK</sequence>
<comment type="caution">
    <text evidence="2">The sequence shown here is derived from an EMBL/GenBank/DDBJ whole genome shotgun (WGS) entry which is preliminary data.</text>
</comment>
<feature type="region of interest" description="Disordered" evidence="1">
    <location>
        <begin position="24"/>
        <end position="83"/>
    </location>
</feature>
<dbReference type="Proteomes" id="UP000765509">
    <property type="component" value="Unassembled WGS sequence"/>
</dbReference>
<evidence type="ECO:0000256" key="1">
    <source>
        <dbReference type="SAM" id="MobiDB-lite"/>
    </source>
</evidence>
<name>A0A9Q3JSC5_9BASI</name>
<organism evidence="2 3">
    <name type="scientific">Austropuccinia psidii MF-1</name>
    <dbReference type="NCBI Taxonomy" id="1389203"/>
    <lineage>
        <taxon>Eukaryota</taxon>
        <taxon>Fungi</taxon>
        <taxon>Dikarya</taxon>
        <taxon>Basidiomycota</taxon>
        <taxon>Pucciniomycotina</taxon>
        <taxon>Pucciniomycetes</taxon>
        <taxon>Pucciniales</taxon>
        <taxon>Sphaerophragmiaceae</taxon>
        <taxon>Austropuccinia</taxon>
    </lineage>
</organism>
<dbReference type="EMBL" id="AVOT02080931">
    <property type="protein sequence ID" value="MBW0567466.1"/>
    <property type="molecule type" value="Genomic_DNA"/>
</dbReference>
<proteinExistence type="predicted"/>
<keyword evidence="3" id="KW-1185">Reference proteome</keyword>
<gene>
    <name evidence="2" type="ORF">O181_107181</name>
</gene>
<accession>A0A9Q3JSC5</accession>
<evidence type="ECO:0000313" key="2">
    <source>
        <dbReference type="EMBL" id="MBW0567466.1"/>
    </source>
</evidence>
<reference evidence="2" key="1">
    <citation type="submission" date="2021-03" db="EMBL/GenBank/DDBJ databases">
        <title>Draft genome sequence of rust myrtle Austropuccinia psidii MF-1, a brazilian biotype.</title>
        <authorList>
            <person name="Quecine M.C."/>
            <person name="Pachon D.M.R."/>
            <person name="Bonatelli M.L."/>
            <person name="Correr F.H."/>
            <person name="Franceschini L.M."/>
            <person name="Leite T.F."/>
            <person name="Margarido G.R.A."/>
            <person name="Almeida C.A."/>
            <person name="Ferrarezi J.A."/>
            <person name="Labate C.A."/>
        </authorList>
    </citation>
    <scope>NUCLEOTIDE SEQUENCE</scope>
    <source>
        <strain evidence="2">MF-1</strain>
    </source>
</reference>
<evidence type="ECO:0000313" key="3">
    <source>
        <dbReference type="Proteomes" id="UP000765509"/>
    </source>
</evidence>
<feature type="compositionally biased region" description="Polar residues" evidence="1">
    <location>
        <begin position="41"/>
        <end position="50"/>
    </location>
</feature>
<feature type="compositionally biased region" description="Basic and acidic residues" evidence="1">
    <location>
        <begin position="55"/>
        <end position="75"/>
    </location>
</feature>